<dbReference type="CDD" id="cd06170">
    <property type="entry name" value="LuxR_C_like"/>
    <property type="match status" value="1"/>
</dbReference>
<evidence type="ECO:0000313" key="4">
    <source>
        <dbReference type="Proteomes" id="UP000425960"/>
    </source>
</evidence>
<dbReference type="GO" id="GO:0003677">
    <property type="term" value="F:DNA binding"/>
    <property type="evidence" value="ECO:0007669"/>
    <property type="project" value="InterPro"/>
</dbReference>
<dbReference type="PROSITE" id="PS50043">
    <property type="entry name" value="HTH_LUXR_2"/>
    <property type="match status" value="1"/>
</dbReference>
<reference evidence="3 4" key="1">
    <citation type="submission" date="2019-11" db="EMBL/GenBank/DDBJ databases">
        <title>Comparative genomics of hydrocarbon-degrading Desulfosarcina strains.</title>
        <authorList>
            <person name="Watanabe M."/>
            <person name="Kojima H."/>
            <person name="Fukui M."/>
        </authorList>
    </citation>
    <scope>NUCLEOTIDE SEQUENCE [LARGE SCALE GENOMIC DNA]</scope>
    <source>
        <strain evidence="3 4">28bB2T</strain>
    </source>
</reference>
<gene>
    <name evidence="3" type="ORF">DSCO28_16270</name>
</gene>
<dbReference type="Pfam" id="PF00196">
    <property type="entry name" value="GerE"/>
    <property type="match status" value="1"/>
</dbReference>
<sequence length="256" mass="29544">MGQQILAFLGREEIAVDFAVVVIGHTDKEGCLRTANKIKKHHKIPVLLAFSDDCFANGCKDRLCVLARSLHFESVVEPFSDKKVDIALQTAMLRFELEENYQEGNTATENNLNQYEQKLEELENTIRVMNEYREEIETKTVQRVLRNLRELVVPHIETLRIKCNLDGQNDFLDIIQKNIKKITDPYYKPLWNDIPLTPMEIRIADLIRQGRTSKEIAYLLGITTRGVTFHRSNIRKKIKIHGTNTNLKSALSELQP</sequence>
<proteinExistence type="predicted"/>
<protein>
    <recommendedName>
        <fullName evidence="2">HTH luxR-type domain-containing protein</fullName>
    </recommendedName>
</protein>
<evidence type="ECO:0000259" key="2">
    <source>
        <dbReference type="PROSITE" id="PS50043"/>
    </source>
</evidence>
<evidence type="ECO:0000313" key="3">
    <source>
        <dbReference type="EMBL" id="BBO81061.1"/>
    </source>
</evidence>
<dbReference type="GO" id="GO:0006355">
    <property type="term" value="P:regulation of DNA-templated transcription"/>
    <property type="evidence" value="ECO:0007669"/>
    <property type="project" value="InterPro"/>
</dbReference>
<dbReference type="EMBL" id="AP021876">
    <property type="protein sequence ID" value="BBO81061.1"/>
    <property type="molecule type" value="Genomic_DNA"/>
</dbReference>
<dbReference type="SUPFAM" id="SSF46894">
    <property type="entry name" value="C-terminal effector domain of the bipartite response regulators"/>
    <property type="match status" value="1"/>
</dbReference>
<accession>A0A5K7ZJK5</accession>
<dbReference type="InterPro" id="IPR036388">
    <property type="entry name" value="WH-like_DNA-bd_sf"/>
</dbReference>
<keyword evidence="1" id="KW-0175">Coiled coil</keyword>
<dbReference type="InterPro" id="IPR016032">
    <property type="entry name" value="Sig_transdc_resp-reg_C-effctor"/>
</dbReference>
<feature type="domain" description="HTH luxR-type" evidence="2">
    <location>
        <begin position="189"/>
        <end position="254"/>
    </location>
</feature>
<dbReference type="SMART" id="SM00421">
    <property type="entry name" value="HTH_LUXR"/>
    <property type="match status" value="1"/>
</dbReference>
<organism evidence="3 4">
    <name type="scientific">Desulfosarcina ovata subsp. sediminis</name>
    <dbReference type="NCBI Taxonomy" id="885957"/>
    <lineage>
        <taxon>Bacteria</taxon>
        <taxon>Pseudomonadati</taxon>
        <taxon>Thermodesulfobacteriota</taxon>
        <taxon>Desulfobacteria</taxon>
        <taxon>Desulfobacterales</taxon>
        <taxon>Desulfosarcinaceae</taxon>
        <taxon>Desulfosarcina</taxon>
    </lineage>
</organism>
<dbReference type="RefSeq" id="WP_173179203.1">
    <property type="nucleotide sequence ID" value="NZ_AP021876.1"/>
</dbReference>
<dbReference type="PRINTS" id="PR00038">
    <property type="entry name" value="HTHLUXR"/>
</dbReference>
<dbReference type="KEGG" id="dov:DSCO28_16270"/>
<evidence type="ECO:0000256" key="1">
    <source>
        <dbReference type="SAM" id="Coils"/>
    </source>
</evidence>
<feature type="coiled-coil region" evidence="1">
    <location>
        <begin position="98"/>
        <end position="142"/>
    </location>
</feature>
<dbReference type="InterPro" id="IPR000792">
    <property type="entry name" value="Tscrpt_reg_LuxR_C"/>
</dbReference>
<name>A0A5K7ZJK5_9BACT</name>
<dbReference type="AlphaFoldDB" id="A0A5K7ZJK5"/>
<dbReference type="Proteomes" id="UP000425960">
    <property type="component" value="Chromosome"/>
</dbReference>
<dbReference type="Gene3D" id="1.10.10.10">
    <property type="entry name" value="Winged helix-like DNA-binding domain superfamily/Winged helix DNA-binding domain"/>
    <property type="match status" value="1"/>
</dbReference>